<comment type="caution">
    <text evidence="1">The sequence shown here is derived from an EMBL/GenBank/DDBJ whole genome shotgun (WGS) entry which is preliminary data.</text>
</comment>
<reference evidence="2" key="1">
    <citation type="journal article" date="2019" name="Int. J. Syst. Evol. Microbiol.">
        <title>The Global Catalogue of Microorganisms (GCM) 10K type strain sequencing project: providing services to taxonomists for standard genome sequencing and annotation.</title>
        <authorList>
            <consortium name="The Broad Institute Genomics Platform"/>
            <consortium name="The Broad Institute Genome Sequencing Center for Infectious Disease"/>
            <person name="Wu L."/>
            <person name="Ma J."/>
        </authorList>
    </citation>
    <scope>NUCLEOTIDE SEQUENCE [LARGE SCALE GENOMIC DNA]</scope>
    <source>
        <strain evidence="2">CGMCC 1.15197</strain>
    </source>
</reference>
<keyword evidence="2" id="KW-1185">Reference proteome</keyword>
<accession>A0ABQ1URP4</accession>
<dbReference type="EMBL" id="BMHT01000009">
    <property type="protein sequence ID" value="GGF25615.1"/>
    <property type="molecule type" value="Genomic_DNA"/>
</dbReference>
<protein>
    <submittedName>
        <fullName evidence="1">Uncharacterized protein</fullName>
    </submittedName>
</protein>
<evidence type="ECO:0000313" key="1">
    <source>
        <dbReference type="EMBL" id="GGF25615.1"/>
    </source>
</evidence>
<gene>
    <name evidence="1" type="ORF">GCM10011383_41480</name>
</gene>
<organism evidence="1 2">
    <name type="scientific">Hymenobacter cavernae</name>
    <dbReference type="NCBI Taxonomy" id="2044852"/>
    <lineage>
        <taxon>Bacteria</taxon>
        <taxon>Pseudomonadati</taxon>
        <taxon>Bacteroidota</taxon>
        <taxon>Cytophagia</taxon>
        <taxon>Cytophagales</taxon>
        <taxon>Hymenobacteraceae</taxon>
        <taxon>Hymenobacter</taxon>
    </lineage>
</organism>
<dbReference type="Proteomes" id="UP000632273">
    <property type="component" value="Unassembled WGS sequence"/>
</dbReference>
<proteinExistence type="predicted"/>
<evidence type="ECO:0000313" key="2">
    <source>
        <dbReference type="Proteomes" id="UP000632273"/>
    </source>
</evidence>
<sequence length="59" mass="7159">MDGDENTLYLIDKQTIKAVDFYTPDDEGCEEQDPNRQQVVKVRDTLLMLLKQWNRQWQW</sequence>
<name>A0ABQ1URP4_9BACT</name>